<dbReference type="InterPro" id="IPR045540">
    <property type="entry name" value="YegS/DAGK_C"/>
</dbReference>
<dbReference type="InterPro" id="IPR016064">
    <property type="entry name" value="NAD/diacylglycerol_kinase_sf"/>
</dbReference>
<keyword evidence="7" id="KW-1185">Reference proteome</keyword>
<dbReference type="SUPFAM" id="SSF111331">
    <property type="entry name" value="NAD kinase/diacylglycerol kinase-like"/>
    <property type="match status" value="1"/>
</dbReference>
<protein>
    <submittedName>
        <fullName evidence="6">Diacylglycerol kinase</fullName>
    </submittedName>
</protein>
<dbReference type="Pfam" id="PF19279">
    <property type="entry name" value="YegS_C"/>
    <property type="match status" value="1"/>
</dbReference>
<sequence length="317" mass="33523">MLPGAIEPAGVVLLNAQADGGRARTLRRPIEAWLAHNAPGVSLLVPPNTEAAQATLMVLAPCTRVALVGGDGTLHAMLPALMRNGHRVGLVPAGSGNDVARAIGVAGLRWPEALAYALHAPTAPIDLGQIEVGADLRYFVSSCSVGFDAAVTARSLSAPAWLAGRNRYLWATLRELVHAAPRELRIWADGRPVHDGPALLAAMLNTPTYGCGIPAVPTARLNDHWLDLLLAGDVGRIRALTLLPRLLRGRHMRAEGVSLHSFRKLLIEADQPLPLAADGEALPSAARLTVQLLPKALHLAGAHMLDTHSLRPGPTRL</sequence>
<keyword evidence="1" id="KW-0808">Transferase</keyword>
<dbReference type="Pfam" id="PF00781">
    <property type="entry name" value="DAGK_cat"/>
    <property type="match status" value="1"/>
</dbReference>
<proteinExistence type="predicted"/>
<dbReference type="InterPro" id="IPR001206">
    <property type="entry name" value="Diacylglycerol_kinase_cat_dom"/>
</dbReference>
<dbReference type="Proteomes" id="UP001057498">
    <property type="component" value="Chromosome"/>
</dbReference>
<organism evidence="6 7">
    <name type="scientific">Sphaerotilus microaerophilus</name>
    <dbReference type="NCBI Taxonomy" id="2914710"/>
    <lineage>
        <taxon>Bacteria</taxon>
        <taxon>Pseudomonadati</taxon>
        <taxon>Pseudomonadota</taxon>
        <taxon>Betaproteobacteria</taxon>
        <taxon>Burkholderiales</taxon>
        <taxon>Sphaerotilaceae</taxon>
        <taxon>Sphaerotilus</taxon>
    </lineage>
</organism>
<dbReference type="GO" id="GO:0016301">
    <property type="term" value="F:kinase activity"/>
    <property type="evidence" value="ECO:0007669"/>
    <property type="project" value="UniProtKB-KW"/>
</dbReference>
<evidence type="ECO:0000256" key="2">
    <source>
        <dbReference type="ARBA" id="ARBA00022741"/>
    </source>
</evidence>
<dbReference type="PROSITE" id="PS50146">
    <property type="entry name" value="DAGK"/>
    <property type="match status" value="1"/>
</dbReference>
<evidence type="ECO:0000256" key="1">
    <source>
        <dbReference type="ARBA" id="ARBA00022679"/>
    </source>
</evidence>
<keyword evidence="2" id="KW-0547">Nucleotide-binding</keyword>
<dbReference type="EMBL" id="AP025730">
    <property type="protein sequence ID" value="BDI03898.1"/>
    <property type="molecule type" value="Genomic_DNA"/>
</dbReference>
<keyword evidence="4" id="KW-0067">ATP-binding</keyword>
<evidence type="ECO:0000256" key="4">
    <source>
        <dbReference type="ARBA" id="ARBA00022840"/>
    </source>
</evidence>
<keyword evidence="3 6" id="KW-0418">Kinase</keyword>
<accession>A0ABN6PHQ3</accession>
<evidence type="ECO:0000259" key="5">
    <source>
        <dbReference type="PROSITE" id="PS50146"/>
    </source>
</evidence>
<feature type="domain" description="DAGKc" evidence="5">
    <location>
        <begin position="5"/>
        <end position="134"/>
    </location>
</feature>
<gene>
    <name evidence="6" type="ORF">CATMQ487_08680</name>
</gene>
<dbReference type="RefSeq" id="WP_251972145.1">
    <property type="nucleotide sequence ID" value="NZ_AP025730.1"/>
</dbReference>
<dbReference type="InterPro" id="IPR017438">
    <property type="entry name" value="ATP-NAD_kinase_N"/>
</dbReference>
<evidence type="ECO:0000313" key="7">
    <source>
        <dbReference type="Proteomes" id="UP001057498"/>
    </source>
</evidence>
<reference evidence="6" key="1">
    <citation type="submission" date="2022-04" db="EMBL/GenBank/DDBJ databases">
        <title>Whole genome sequence of Sphaerotilus sp. FB-5.</title>
        <authorList>
            <person name="Takeda M."/>
            <person name="Narihara S."/>
            <person name="Akimoto M."/>
            <person name="Akimoto R."/>
            <person name="Nishiyashiki S."/>
            <person name="Murakami T."/>
        </authorList>
    </citation>
    <scope>NUCLEOTIDE SEQUENCE</scope>
    <source>
        <strain evidence="6">FB-5</strain>
    </source>
</reference>
<dbReference type="PANTHER" id="PTHR12358">
    <property type="entry name" value="SPHINGOSINE KINASE"/>
    <property type="match status" value="1"/>
</dbReference>
<dbReference type="Gene3D" id="3.40.50.10330">
    <property type="entry name" value="Probable inorganic polyphosphate/atp-NAD kinase, domain 1"/>
    <property type="match status" value="1"/>
</dbReference>
<evidence type="ECO:0000313" key="6">
    <source>
        <dbReference type="EMBL" id="BDI03898.1"/>
    </source>
</evidence>
<evidence type="ECO:0000256" key="3">
    <source>
        <dbReference type="ARBA" id="ARBA00022777"/>
    </source>
</evidence>
<dbReference type="Gene3D" id="2.60.200.40">
    <property type="match status" value="1"/>
</dbReference>
<name>A0ABN6PHQ3_9BURK</name>
<dbReference type="InterPro" id="IPR050187">
    <property type="entry name" value="Lipid_Phosphate_FormReg"/>
</dbReference>
<dbReference type="PANTHER" id="PTHR12358:SF106">
    <property type="entry name" value="LIPID KINASE YEGS"/>
    <property type="match status" value="1"/>
</dbReference>